<dbReference type="EMBL" id="PXOA01000648">
    <property type="protein sequence ID" value="RFU73469.1"/>
    <property type="molecule type" value="Genomic_DNA"/>
</dbReference>
<proteinExistence type="predicted"/>
<evidence type="ECO:0000256" key="1">
    <source>
        <dbReference type="SAM" id="MobiDB-lite"/>
    </source>
</evidence>
<name>A0A395NBW1_TRIAR</name>
<accession>A0A395NBW1</accession>
<protein>
    <submittedName>
        <fullName evidence="2">Chromo domain</fullName>
    </submittedName>
</protein>
<dbReference type="AlphaFoldDB" id="A0A395NBW1"/>
<gene>
    <name evidence="2" type="ORF">TARUN_8783</name>
</gene>
<comment type="caution">
    <text evidence="2">The sequence shown here is derived from an EMBL/GenBank/DDBJ whole genome shotgun (WGS) entry which is preliminary data.</text>
</comment>
<feature type="region of interest" description="Disordered" evidence="1">
    <location>
        <begin position="1"/>
        <end position="40"/>
    </location>
</feature>
<sequence length="185" mass="21114">MMTRQKKLEIADRDAQRPAAQSLAAEECGNQADAPHTGRLTGAADDAEEKYEIDAFVGHSRDNYLQEYTIEVRWRNDKVTTKEPERIMHEDAPQTLFEYWRSNGGRPENPERPGFYNFSRIVRHDKNCNNFKVEWVRGSQDINSGLIRDTRFASYRTTSSARDESAPLVSSWLQCLAGNTVVVAT</sequence>
<feature type="compositionally biased region" description="Basic and acidic residues" evidence="1">
    <location>
        <begin position="1"/>
        <end position="16"/>
    </location>
</feature>
<keyword evidence="3" id="KW-1185">Reference proteome</keyword>
<dbReference type="Proteomes" id="UP000266272">
    <property type="component" value="Unassembled WGS sequence"/>
</dbReference>
<dbReference type="OrthoDB" id="433924at2759"/>
<evidence type="ECO:0000313" key="3">
    <source>
        <dbReference type="Proteomes" id="UP000266272"/>
    </source>
</evidence>
<evidence type="ECO:0000313" key="2">
    <source>
        <dbReference type="EMBL" id="RFU73469.1"/>
    </source>
</evidence>
<dbReference type="STRING" id="490622.A0A395NBW1"/>
<reference evidence="2 3" key="1">
    <citation type="journal article" date="2018" name="PLoS Pathog.">
        <title>Evolution of structural diversity of trichothecenes, a family of toxins produced by plant pathogenic and entomopathogenic fungi.</title>
        <authorList>
            <person name="Proctor R.H."/>
            <person name="McCormick S.P."/>
            <person name="Kim H.S."/>
            <person name="Cardoza R.E."/>
            <person name="Stanley A.M."/>
            <person name="Lindo L."/>
            <person name="Kelly A."/>
            <person name="Brown D.W."/>
            <person name="Lee T."/>
            <person name="Vaughan M.M."/>
            <person name="Alexander N.J."/>
            <person name="Busman M."/>
            <person name="Gutierrez S."/>
        </authorList>
    </citation>
    <scope>NUCLEOTIDE SEQUENCE [LARGE SCALE GENOMIC DNA]</scope>
    <source>
        <strain evidence="2 3">IBT 40837</strain>
    </source>
</reference>
<organism evidence="2 3">
    <name type="scientific">Trichoderma arundinaceum</name>
    <dbReference type="NCBI Taxonomy" id="490622"/>
    <lineage>
        <taxon>Eukaryota</taxon>
        <taxon>Fungi</taxon>
        <taxon>Dikarya</taxon>
        <taxon>Ascomycota</taxon>
        <taxon>Pezizomycotina</taxon>
        <taxon>Sordariomycetes</taxon>
        <taxon>Hypocreomycetidae</taxon>
        <taxon>Hypocreales</taxon>
        <taxon>Hypocreaceae</taxon>
        <taxon>Trichoderma</taxon>
    </lineage>
</organism>